<protein>
    <submittedName>
        <fullName evidence="1">Uncharacterized protein</fullName>
    </submittedName>
</protein>
<dbReference type="EMBL" id="CM046393">
    <property type="protein sequence ID" value="KAI8549436.1"/>
    <property type="molecule type" value="Genomic_DNA"/>
</dbReference>
<comment type="caution">
    <text evidence="1">The sequence shown here is derived from an EMBL/GenBank/DDBJ whole genome shotgun (WGS) entry which is preliminary data.</text>
</comment>
<name>A0ACC0N8V1_RHOML</name>
<proteinExistence type="predicted"/>
<dbReference type="Proteomes" id="UP001062846">
    <property type="component" value="Chromosome 6"/>
</dbReference>
<keyword evidence="2" id="KW-1185">Reference proteome</keyword>
<reference evidence="1" key="1">
    <citation type="submission" date="2022-02" db="EMBL/GenBank/DDBJ databases">
        <title>Plant Genome Project.</title>
        <authorList>
            <person name="Zhang R.-G."/>
        </authorList>
    </citation>
    <scope>NUCLEOTIDE SEQUENCE</scope>
    <source>
        <strain evidence="1">AT1</strain>
    </source>
</reference>
<organism evidence="1 2">
    <name type="scientific">Rhododendron molle</name>
    <name type="common">Chinese azalea</name>
    <name type="synonym">Azalea mollis</name>
    <dbReference type="NCBI Taxonomy" id="49168"/>
    <lineage>
        <taxon>Eukaryota</taxon>
        <taxon>Viridiplantae</taxon>
        <taxon>Streptophyta</taxon>
        <taxon>Embryophyta</taxon>
        <taxon>Tracheophyta</taxon>
        <taxon>Spermatophyta</taxon>
        <taxon>Magnoliopsida</taxon>
        <taxon>eudicotyledons</taxon>
        <taxon>Gunneridae</taxon>
        <taxon>Pentapetalae</taxon>
        <taxon>asterids</taxon>
        <taxon>Ericales</taxon>
        <taxon>Ericaceae</taxon>
        <taxon>Ericoideae</taxon>
        <taxon>Rhodoreae</taxon>
        <taxon>Rhododendron</taxon>
    </lineage>
</organism>
<evidence type="ECO:0000313" key="1">
    <source>
        <dbReference type="EMBL" id="KAI8549436.1"/>
    </source>
</evidence>
<gene>
    <name evidence="1" type="ORF">RHMOL_Rhmol06G0024300</name>
</gene>
<accession>A0ACC0N8V1</accession>
<sequence length="172" mass="20045">MKSQQDSFLNCRFTYHVFLSFRGEDTRKTFSDHLYTALIHAGFRTFRDDHGLERGEDIKFELEKAIRESRMSIIVFSKRYATSTWCLEELVMILKRRTSGHAILPVFYDVDPSELREQNGSFEEGFARHEEKLKSEIGEQKEELKEKIGTWRAALREVADATGMNLKNQADG</sequence>
<evidence type="ECO:0000313" key="2">
    <source>
        <dbReference type="Proteomes" id="UP001062846"/>
    </source>
</evidence>